<dbReference type="EMBL" id="NMVI01000009">
    <property type="protein sequence ID" value="OYN89283.1"/>
    <property type="molecule type" value="Genomic_DNA"/>
</dbReference>
<dbReference type="AlphaFoldDB" id="A0A255EMD3"/>
<sequence>MSLLDMIRAGDQLDAMDFPPLTAADLLAEDACSPRCLLARGRDSACTCPCNGEFHGVLLGVTVPVPQGRP</sequence>
<proteinExistence type="predicted"/>
<accession>A0A255EMD3</accession>
<reference evidence="1 2" key="1">
    <citation type="submission" date="2017-07" db="EMBL/GenBank/DDBJ databases">
        <title>Draft whole genome sequences of clinical Proprionibacteriaceae strains.</title>
        <authorList>
            <person name="Bernier A.-M."/>
            <person name="Bernard K."/>
            <person name="Domingo M.-C."/>
        </authorList>
    </citation>
    <scope>NUCLEOTIDE SEQUENCE [LARGE SCALE GENOMIC DNA]</scope>
    <source>
        <strain evidence="1 2">NML 160184</strain>
    </source>
</reference>
<evidence type="ECO:0000313" key="1">
    <source>
        <dbReference type="EMBL" id="OYN89283.1"/>
    </source>
</evidence>
<protein>
    <submittedName>
        <fullName evidence="1">Uncharacterized protein</fullName>
    </submittedName>
</protein>
<comment type="caution">
    <text evidence="1">The sequence shown here is derived from an EMBL/GenBank/DDBJ whole genome shotgun (WGS) entry which is preliminary data.</text>
</comment>
<name>A0A255EMD3_9ACTN</name>
<dbReference type="Proteomes" id="UP000216533">
    <property type="component" value="Unassembled WGS sequence"/>
</dbReference>
<organism evidence="1 2">
    <name type="scientific">Parenemella sanctibonifatiensis</name>
    <dbReference type="NCBI Taxonomy" id="2016505"/>
    <lineage>
        <taxon>Bacteria</taxon>
        <taxon>Bacillati</taxon>
        <taxon>Actinomycetota</taxon>
        <taxon>Actinomycetes</taxon>
        <taxon>Propionibacteriales</taxon>
        <taxon>Propionibacteriaceae</taxon>
        <taxon>Parenemella</taxon>
    </lineage>
</organism>
<evidence type="ECO:0000313" key="2">
    <source>
        <dbReference type="Proteomes" id="UP000216533"/>
    </source>
</evidence>
<gene>
    <name evidence="1" type="ORF">CGZ92_02910</name>
</gene>
<dbReference type="RefSeq" id="WP_094449900.1">
    <property type="nucleotide sequence ID" value="NZ_NMVI01000009.1"/>
</dbReference>